<dbReference type="InterPro" id="IPR002201">
    <property type="entry name" value="Glyco_trans_9"/>
</dbReference>
<evidence type="ECO:0000313" key="4">
    <source>
        <dbReference type="Proteomes" id="UP000070188"/>
    </source>
</evidence>
<dbReference type="AlphaFoldDB" id="A0A132N0I8"/>
<dbReference type="GO" id="GO:0009244">
    <property type="term" value="P:lipopolysaccharide core region biosynthetic process"/>
    <property type="evidence" value="ECO:0007669"/>
    <property type="project" value="TreeGrafter"/>
</dbReference>
<keyword evidence="1" id="KW-0328">Glycosyltransferase</keyword>
<dbReference type="Pfam" id="PF01075">
    <property type="entry name" value="Glyco_transf_9"/>
    <property type="match status" value="1"/>
</dbReference>
<dbReference type="Proteomes" id="UP000070188">
    <property type="component" value="Unassembled WGS sequence"/>
</dbReference>
<evidence type="ECO:0000256" key="2">
    <source>
        <dbReference type="ARBA" id="ARBA00022679"/>
    </source>
</evidence>
<dbReference type="InterPro" id="IPR051199">
    <property type="entry name" value="LPS_LOS_Heptosyltrfase"/>
</dbReference>
<evidence type="ECO:0000256" key="1">
    <source>
        <dbReference type="ARBA" id="ARBA00022676"/>
    </source>
</evidence>
<reference evidence="4" key="1">
    <citation type="submission" date="2015-04" db="EMBL/GenBank/DDBJ databases">
        <title>Physiological reanalysis, assessment of diazotrophy, and genome sequences of multiple isolates of Streptomyces thermoautotrophicus.</title>
        <authorList>
            <person name="MacKellar D.C."/>
            <person name="Lieber L."/>
            <person name="Norman J."/>
            <person name="Bolger A."/>
            <person name="Tobin C."/>
            <person name="Murray J.W."/>
            <person name="Chang R."/>
            <person name="Ford T."/>
            <person name="Nguyen P.Q."/>
            <person name="Woodward J."/>
            <person name="Permingeat H."/>
            <person name="Joshi N.S."/>
            <person name="Silver P.A."/>
            <person name="Usadel B."/>
            <person name="Rutherford A.W."/>
            <person name="Friesen M."/>
            <person name="Prell J."/>
        </authorList>
    </citation>
    <scope>NUCLEOTIDE SEQUENCE [LARGE SCALE GENOMIC DNA]</scope>
    <source>
        <strain evidence="4">H1</strain>
    </source>
</reference>
<dbReference type="EMBL" id="LAXD01000001">
    <property type="protein sequence ID" value="KWX03122.1"/>
    <property type="molecule type" value="Genomic_DNA"/>
</dbReference>
<sequence>MPPFPHPAADRGGPIEWAETRRILLVRPDNLGDVVMLTPALRALRAHVPDARLDLLASPVGSSLAPVIPYLDGTLAISPVWQDADGRMPHDPDRELALVSRVKAGRYDVVVVFTSFSQSPWPMAYVAYLAGIPVRAGHSKEFGGSLLTHWVTPPPDETHQVDRCLHLLEALGVPPAGTHLELRVPDDARDRAAAALARAGIAPARPYALLAPGASCSARRYPADRFGKVAAELAERGLPVAVVGSAGERDLVAEVVSAAGSLGVAAVGPLDTPAFVALVAGAAVAVTNDSGGMHVADAVGTPVVVAFSGTELEDQLAPRTVRAELFRVPTSCSPCHQFRCPFGLPCLDLDPTELAGTAYELAPRCRPPDPEGGEACSTSGP</sequence>
<protein>
    <submittedName>
        <fullName evidence="3">ADP-heptose--lipooligosaccharide heptosyltransferase II</fullName>
    </submittedName>
</protein>
<dbReference type="CDD" id="cd03789">
    <property type="entry name" value="GT9_LPS_heptosyltransferase"/>
    <property type="match status" value="1"/>
</dbReference>
<keyword evidence="2 3" id="KW-0808">Transferase</keyword>
<dbReference type="SUPFAM" id="SSF53756">
    <property type="entry name" value="UDP-Glycosyltransferase/glycogen phosphorylase"/>
    <property type="match status" value="1"/>
</dbReference>
<name>A0A132N0I8_9ACTN</name>
<dbReference type="PANTHER" id="PTHR30160:SF7">
    <property type="entry name" value="ADP-HEPTOSE--LPS HEPTOSYLTRANSFERASE 2"/>
    <property type="match status" value="1"/>
</dbReference>
<gene>
    <name evidence="3" type="ORF">LI90_4172</name>
</gene>
<proteinExistence type="predicted"/>
<evidence type="ECO:0000313" key="3">
    <source>
        <dbReference type="EMBL" id="KWX03122.1"/>
    </source>
</evidence>
<comment type="caution">
    <text evidence="3">The sequence shown here is derived from an EMBL/GenBank/DDBJ whole genome shotgun (WGS) entry which is preliminary data.</text>
</comment>
<dbReference type="PANTHER" id="PTHR30160">
    <property type="entry name" value="TETRAACYLDISACCHARIDE 4'-KINASE-RELATED"/>
    <property type="match status" value="1"/>
</dbReference>
<dbReference type="GO" id="GO:0008713">
    <property type="term" value="F:ADP-heptose-lipopolysaccharide heptosyltransferase activity"/>
    <property type="evidence" value="ECO:0007669"/>
    <property type="project" value="TreeGrafter"/>
</dbReference>
<dbReference type="GO" id="GO:0005829">
    <property type="term" value="C:cytosol"/>
    <property type="evidence" value="ECO:0007669"/>
    <property type="project" value="TreeGrafter"/>
</dbReference>
<dbReference type="Gene3D" id="3.40.50.2000">
    <property type="entry name" value="Glycogen Phosphorylase B"/>
    <property type="match status" value="2"/>
</dbReference>
<dbReference type="PATRIC" id="fig|1469144.10.peg.4474"/>
<dbReference type="STRING" id="1469144.LI90_4172"/>
<organism evidence="3 4">
    <name type="scientific">Carbonactinospora thermoautotrophica</name>
    <dbReference type="NCBI Taxonomy" id="1469144"/>
    <lineage>
        <taxon>Bacteria</taxon>
        <taxon>Bacillati</taxon>
        <taxon>Actinomycetota</taxon>
        <taxon>Actinomycetes</taxon>
        <taxon>Kitasatosporales</taxon>
        <taxon>Carbonactinosporaceae</taxon>
        <taxon>Carbonactinospora</taxon>
    </lineage>
</organism>
<keyword evidence="4" id="KW-1185">Reference proteome</keyword>
<accession>A0A132N0I8</accession>